<dbReference type="PANTHER" id="PTHR30173">
    <property type="entry name" value="SIGMA 19 FACTOR"/>
    <property type="match status" value="1"/>
</dbReference>
<evidence type="ECO:0000259" key="1">
    <source>
        <dbReference type="Pfam" id="PF08281"/>
    </source>
</evidence>
<dbReference type="InterPro" id="IPR052704">
    <property type="entry name" value="ECF_Sigma-70_Domain"/>
</dbReference>
<dbReference type="SUPFAM" id="SSF54427">
    <property type="entry name" value="NTF2-like"/>
    <property type="match status" value="1"/>
</dbReference>
<dbReference type="InterPro" id="IPR032710">
    <property type="entry name" value="NTF2-like_dom_sf"/>
</dbReference>
<feature type="non-terminal residue" evidence="2">
    <location>
        <position position="1"/>
    </location>
</feature>
<dbReference type="Proteomes" id="UP000050509">
    <property type="component" value="Unassembled WGS sequence"/>
</dbReference>
<dbReference type="Pfam" id="PF08281">
    <property type="entry name" value="Sigma70_r4_2"/>
    <property type="match status" value="1"/>
</dbReference>
<gene>
    <name evidence="2" type="ORF">SE17_39455</name>
</gene>
<proteinExistence type="predicted"/>
<name>A0A0P9D698_9CHLR</name>
<organism evidence="2 3">
    <name type="scientific">Kouleothrix aurantiaca</name>
    <dbReference type="NCBI Taxonomy" id="186479"/>
    <lineage>
        <taxon>Bacteria</taxon>
        <taxon>Bacillati</taxon>
        <taxon>Chloroflexota</taxon>
        <taxon>Chloroflexia</taxon>
        <taxon>Chloroflexales</taxon>
        <taxon>Roseiflexineae</taxon>
        <taxon>Roseiflexaceae</taxon>
        <taxon>Kouleothrix</taxon>
    </lineage>
</organism>
<dbReference type="InterPro" id="IPR013324">
    <property type="entry name" value="RNA_pol_sigma_r3/r4-like"/>
</dbReference>
<dbReference type="InterPro" id="IPR013249">
    <property type="entry name" value="RNA_pol_sigma70_r4_t2"/>
</dbReference>
<sequence>LDRLKAAHATREQYVGTWLPEPVLTLDAPSDPQLAAERHESITLAFLVLLETLTPVERAVFLLREVFEYGYDEIGAIVQASPANCRQIFHRAKAQLANQRPRFPAPPAQQHALVERFLRATERGDLGALQEVLAADVQLWADSGGKAPAPRRLVQGRDTIAQLMVIFADSTLQLLGGDASALRMEMATVNGEAAFLVFIRGALDTAAICSTDGTRITALRLVRNPAKLAFLTSQLATGGNALPF</sequence>
<dbReference type="Gene3D" id="1.10.10.10">
    <property type="entry name" value="Winged helix-like DNA-binding domain superfamily/Winged helix DNA-binding domain"/>
    <property type="match status" value="1"/>
</dbReference>
<dbReference type="GO" id="GO:0003677">
    <property type="term" value="F:DNA binding"/>
    <property type="evidence" value="ECO:0007669"/>
    <property type="project" value="InterPro"/>
</dbReference>
<dbReference type="PATRIC" id="fig|186479.3.peg.5926"/>
<dbReference type="GO" id="GO:0006352">
    <property type="term" value="P:DNA-templated transcription initiation"/>
    <property type="evidence" value="ECO:0007669"/>
    <property type="project" value="InterPro"/>
</dbReference>
<evidence type="ECO:0000313" key="2">
    <source>
        <dbReference type="EMBL" id="KPV48179.1"/>
    </source>
</evidence>
<comment type="caution">
    <text evidence="2">The sequence shown here is derived from an EMBL/GenBank/DDBJ whole genome shotgun (WGS) entry which is preliminary data.</text>
</comment>
<dbReference type="InterPro" id="IPR036388">
    <property type="entry name" value="WH-like_DNA-bd_sf"/>
</dbReference>
<dbReference type="PANTHER" id="PTHR30173:SF36">
    <property type="entry name" value="ECF RNA POLYMERASE SIGMA FACTOR SIGJ"/>
    <property type="match status" value="1"/>
</dbReference>
<dbReference type="GO" id="GO:0016987">
    <property type="term" value="F:sigma factor activity"/>
    <property type="evidence" value="ECO:0007669"/>
    <property type="project" value="InterPro"/>
</dbReference>
<protein>
    <recommendedName>
        <fullName evidence="1">RNA polymerase sigma factor 70 region 4 type 2 domain-containing protein</fullName>
    </recommendedName>
</protein>
<reference evidence="2 3" key="1">
    <citation type="submission" date="2015-09" db="EMBL/GenBank/DDBJ databases">
        <title>Draft genome sequence of Kouleothrix aurantiaca JCM 19913.</title>
        <authorList>
            <person name="Hemp J."/>
        </authorList>
    </citation>
    <scope>NUCLEOTIDE SEQUENCE [LARGE SCALE GENOMIC DNA]</scope>
    <source>
        <strain evidence="2 3">COM-B</strain>
    </source>
</reference>
<keyword evidence="3" id="KW-1185">Reference proteome</keyword>
<evidence type="ECO:0000313" key="3">
    <source>
        <dbReference type="Proteomes" id="UP000050509"/>
    </source>
</evidence>
<dbReference type="AlphaFoldDB" id="A0A0P9D698"/>
<feature type="domain" description="RNA polymerase sigma factor 70 region 4 type 2" evidence="1">
    <location>
        <begin position="45"/>
        <end position="96"/>
    </location>
</feature>
<dbReference type="EMBL" id="LJCR01002870">
    <property type="protein sequence ID" value="KPV48179.1"/>
    <property type="molecule type" value="Genomic_DNA"/>
</dbReference>
<accession>A0A0P9D698</accession>
<dbReference type="SUPFAM" id="SSF88659">
    <property type="entry name" value="Sigma3 and sigma4 domains of RNA polymerase sigma factors"/>
    <property type="match status" value="1"/>
</dbReference>
<dbReference type="Gene3D" id="3.10.450.50">
    <property type="match status" value="1"/>
</dbReference>